<organism evidence="1 2">
    <name type="scientific">Vigna mungo</name>
    <name type="common">Black gram</name>
    <name type="synonym">Phaseolus mungo</name>
    <dbReference type="NCBI Taxonomy" id="3915"/>
    <lineage>
        <taxon>Eukaryota</taxon>
        <taxon>Viridiplantae</taxon>
        <taxon>Streptophyta</taxon>
        <taxon>Embryophyta</taxon>
        <taxon>Tracheophyta</taxon>
        <taxon>Spermatophyta</taxon>
        <taxon>Magnoliopsida</taxon>
        <taxon>eudicotyledons</taxon>
        <taxon>Gunneridae</taxon>
        <taxon>Pentapetalae</taxon>
        <taxon>rosids</taxon>
        <taxon>fabids</taxon>
        <taxon>Fabales</taxon>
        <taxon>Fabaceae</taxon>
        <taxon>Papilionoideae</taxon>
        <taxon>50 kb inversion clade</taxon>
        <taxon>NPAAA clade</taxon>
        <taxon>indigoferoid/millettioid clade</taxon>
        <taxon>Phaseoleae</taxon>
        <taxon>Vigna</taxon>
    </lineage>
</organism>
<gene>
    <name evidence="1" type="ORF">V8G54_013073</name>
</gene>
<proteinExistence type="predicted"/>
<accession>A0AAQ3NV11</accession>
<dbReference type="EMBL" id="CP144697">
    <property type="protein sequence ID" value="WVZ15507.1"/>
    <property type="molecule type" value="Genomic_DNA"/>
</dbReference>
<dbReference type="Proteomes" id="UP001374535">
    <property type="component" value="Chromosome 4"/>
</dbReference>
<name>A0AAQ3NV11_VIGMU</name>
<sequence length="102" mass="11504">MEELEEEAWLFSTLSLTRSPKDEAGAPTDTTGISNKAIVFPKSLILGSFASDIYESEFQLPRMKIIKMMVLKIQLQQLMRQILEIQLHKTDPPSQTAVHVAC</sequence>
<protein>
    <submittedName>
        <fullName evidence="1">Uncharacterized protein</fullName>
    </submittedName>
</protein>
<evidence type="ECO:0000313" key="2">
    <source>
        <dbReference type="Proteomes" id="UP001374535"/>
    </source>
</evidence>
<evidence type="ECO:0000313" key="1">
    <source>
        <dbReference type="EMBL" id="WVZ15507.1"/>
    </source>
</evidence>
<reference evidence="1 2" key="1">
    <citation type="journal article" date="2023" name="Life. Sci Alliance">
        <title>Evolutionary insights into 3D genome organization and epigenetic landscape of Vigna mungo.</title>
        <authorList>
            <person name="Junaid A."/>
            <person name="Singh B."/>
            <person name="Bhatia S."/>
        </authorList>
    </citation>
    <scope>NUCLEOTIDE SEQUENCE [LARGE SCALE GENOMIC DNA]</scope>
    <source>
        <strain evidence="1">Urdbean</strain>
    </source>
</reference>
<dbReference type="AlphaFoldDB" id="A0AAQ3NV11"/>
<keyword evidence="2" id="KW-1185">Reference proteome</keyword>